<dbReference type="AlphaFoldDB" id="A0A9W4UM68"/>
<dbReference type="Proteomes" id="UP001152607">
    <property type="component" value="Unassembled WGS sequence"/>
</dbReference>
<dbReference type="InterPro" id="IPR029018">
    <property type="entry name" value="Hex-like_dom2"/>
</dbReference>
<feature type="compositionally biased region" description="Low complexity" evidence="2">
    <location>
        <begin position="638"/>
        <end position="655"/>
    </location>
</feature>
<evidence type="ECO:0000259" key="5">
    <source>
        <dbReference type="Pfam" id="PF12972"/>
    </source>
</evidence>
<dbReference type="Pfam" id="PF12971">
    <property type="entry name" value="NAGLU_N"/>
    <property type="match status" value="1"/>
</dbReference>
<dbReference type="Gene3D" id="3.20.20.80">
    <property type="entry name" value="Glycosidases"/>
    <property type="match status" value="1"/>
</dbReference>
<evidence type="ECO:0000313" key="7">
    <source>
        <dbReference type="Proteomes" id="UP001152607"/>
    </source>
</evidence>
<reference evidence="6" key="1">
    <citation type="submission" date="2023-01" db="EMBL/GenBank/DDBJ databases">
        <authorList>
            <person name="Van Ghelder C."/>
            <person name="Rancurel C."/>
        </authorList>
    </citation>
    <scope>NUCLEOTIDE SEQUENCE</scope>
    <source>
        <strain evidence="6">CNCM I-4278</strain>
    </source>
</reference>
<comment type="caution">
    <text evidence="6">The sequence shown here is derived from an EMBL/GenBank/DDBJ whole genome shotgun (WGS) entry which is preliminary data.</text>
</comment>
<dbReference type="EMBL" id="CAOQHR010000007">
    <property type="protein sequence ID" value="CAI6337202.1"/>
    <property type="molecule type" value="Genomic_DNA"/>
</dbReference>
<dbReference type="GO" id="GO:0016787">
    <property type="term" value="F:hydrolase activity"/>
    <property type="evidence" value="ECO:0007669"/>
    <property type="project" value="UniProtKB-KW"/>
</dbReference>
<keyword evidence="1" id="KW-0378">Hydrolase</keyword>
<evidence type="ECO:0000313" key="6">
    <source>
        <dbReference type="EMBL" id="CAI6337202.1"/>
    </source>
</evidence>
<evidence type="ECO:0000259" key="3">
    <source>
        <dbReference type="Pfam" id="PF05089"/>
    </source>
</evidence>
<name>A0A9W4UM68_9PLEO</name>
<dbReference type="InterPro" id="IPR007781">
    <property type="entry name" value="NAGLU"/>
</dbReference>
<keyword evidence="7" id="KW-1185">Reference proteome</keyword>
<gene>
    <name evidence="6" type="ORF">PDIGIT_LOCUS10311</name>
</gene>
<protein>
    <recommendedName>
        <fullName evidence="8">Alpha-N-acetylglucosaminidase</fullName>
    </recommendedName>
</protein>
<sequence length="812" mass="91058">MNMLLASNHVPQNPHSRRNTEFHRNILGQETEKYAMEILVILIGLLAPLHLVAAISSTQPLYDLVERRLPGHSGDFVFLLDEKGDPDGSVPSNDRYSISTDSNDAITIIGNSVSALTTGLRRYMVDVVHTDLYWFLGSQNESEPILLRPDTTINGSSIVPWRYYFNTVTFSYTTAFWSWEDWELELDWLALHGVNTALAWVGFEKILLDVFQSINLTTSEIVPFFSGPAFQAWNRFGNIQGSWGGELPIQWIESQFELQQKILKRMLDLGMTPILPAFTGFVPRALTSVYPNATVVNGSQWEGFPTDYTNTTFLEPSDALFTILQNLTISKQIEYYGNITQFYTLDQYNENDPFSGDTDYLRNITHGTWKSLKAANPSAVWVMQGWLFTSNEDFWTTPRIEAYLSGVEEPTDMLILDLFSESQPQWQRTNSYFGKSWIWNQLHNYGGNMGLYGQVSNVTVNPIAALANSSSLVGFGLTPEGQQGNEIMYKLLLDQAWQSTPVDTAYYFRQWVSTRYHSSTSTSTNTTIPESLYTAWELLRISAYNNTNLTSNAVSKAIYELAPNITKLTGRTGHHPTTVNYQPELVVQAWQAMYRATTEQSSLWTHAGFTHDFVDVTRQVFSNAFLTTYEAFIKTWNSTSSTAPPSSSSSSSSPPIMTKNTTLHSQASTLTSLLRTLDAVLLTLPQYSLDPWISSAVSWSSSNQSSFYTYNAINQITLWGPTGQINDYASKSWGGLVGGYYLPRWETFLGYLLDVGGPAGYVDGVARERVRIVEMGFQGIGESEVVVGDRRSVRDVVEGEVLGVLRGLGVEV</sequence>
<dbReference type="PANTHER" id="PTHR12872">
    <property type="entry name" value="ALPHA-N-ACETYLGLUCOSAMINIDASE"/>
    <property type="match status" value="1"/>
</dbReference>
<proteinExistence type="predicted"/>
<evidence type="ECO:0008006" key="8">
    <source>
        <dbReference type="Google" id="ProtNLM"/>
    </source>
</evidence>
<feature type="domain" description="Alpha-N-acetylglucosaminidase N-terminal" evidence="4">
    <location>
        <begin position="60"/>
        <end position="140"/>
    </location>
</feature>
<dbReference type="InterPro" id="IPR024733">
    <property type="entry name" value="NAGLU_tim-barrel"/>
</dbReference>
<evidence type="ECO:0000256" key="2">
    <source>
        <dbReference type="SAM" id="MobiDB-lite"/>
    </source>
</evidence>
<organism evidence="6 7">
    <name type="scientific">Periconia digitata</name>
    <dbReference type="NCBI Taxonomy" id="1303443"/>
    <lineage>
        <taxon>Eukaryota</taxon>
        <taxon>Fungi</taxon>
        <taxon>Dikarya</taxon>
        <taxon>Ascomycota</taxon>
        <taxon>Pezizomycotina</taxon>
        <taxon>Dothideomycetes</taxon>
        <taxon>Pleosporomycetidae</taxon>
        <taxon>Pleosporales</taxon>
        <taxon>Massarineae</taxon>
        <taxon>Periconiaceae</taxon>
        <taxon>Periconia</taxon>
    </lineage>
</organism>
<feature type="region of interest" description="Disordered" evidence="2">
    <location>
        <begin position="638"/>
        <end position="658"/>
    </location>
</feature>
<dbReference type="InterPro" id="IPR024732">
    <property type="entry name" value="NAGLU_C"/>
</dbReference>
<accession>A0A9W4UM68</accession>
<evidence type="ECO:0000256" key="1">
    <source>
        <dbReference type="ARBA" id="ARBA00022801"/>
    </source>
</evidence>
<feature type="domain" description="Alpha-N-acetylglucosaminidase tim-barrel" evidence="3">
    <location>
        <begin position="162"/>
        <end position="498"/>
    </location>
</feature>
<dbReference type="Pfam" id="PF12972">
    <property type="entry name" value="NAGLU_C"/>
    <property type="match status" value="1"/>
</dbReference>
<dbReference type="InterPro" id="IPR024240">
    <property type="entry name" value="NAGLU_N"/>
</dbReference>
<evidence type="ECO:0000259" key="4">
    <source>
        <dbReference type="Pfam" id="PF12971"/>
    </source>
</evidence>
<dbReference type="Gene3D" id="1.20.120.670">
    <property type="entry name" value="N-acetyl-b-d-glucoasminidase"/>
    <property type="match status" value="1"/>
</dbReference>
<dbReference type="PANTHER" id="PTHR12872:SF1">
    <property type="entry name" value="ALPHA-N-ACETYLGLUCOSAMINIDASE"/>
    <property type="match status" value="1"/>
</dbReference>
<dbReference type="Pfam" id="PF05089">
    <property type="entry name" value="NAGLU"/>
    <property type="match status" value="1"/>
</dbReference>
<dbReference type="Gene3D" id="3.30.379.10">
    <property type="entry name" value="Chitobiase/beta-hexosaminidase domain 2-like"/>
    <property type="match status" value="1"/>
</dbReference>
<feature type="domain" description="Alpha-N-acetylglucosaminidase C-terminal" evidence="5">
    <location>
        <begin position="507"/>
        <end position="754"/>
    </location>
</feature>
<dbReference type="OrthoDB" id="64736at2759"/>